<keyword evidence="2" id="KW-1185">Reference proteome</keyword>
<dbReference type="Proteomes" id="UP000582231">
    <property type="component" value="Unassembled WGS sequence"/>
</dbReference>
<dbReference type="Gene3D" id="3.40.50.880">
    <property type="match status" value="1"/>
</dbReference>
<dbReference type="AlphaFoldDB" id="A0A852RK66"/>
<dbReference type="GO" id="GO:0016740">
    <property type="term" value="F:transferase activity"/>
    <property type="evidence" value="ECO:0007669"/>
    <property type="project" value="UniProtKB-KW"/>
</dbReference>
<dbReference type="InterPro" id="IPR029062">
    <property type="entry name" value="Class_I_gatase-like"/>
</dbReference>
<dbReference type="GO" id="GO:0005829">
    <property type="term" value="C:cytosol"/>
    <property type="evidence" value="ECO:0007669"/>
    <property type="project" value="TreeGrafter"/>
</dbReference>
<accession>A0A852RK66</accession>
<organism evidence="1 2">
    <name type="scientific">Nocardioides kongjuensis</name>
    <dbReference type="NCBI Taxonomy" id="349522"/>
    <lineage>
        <taxon>Bacteria</taxon>
        <taxon>Bacillati</taxon>
        <taxon>Actinomycetota</taxon>
        <taxon>Actinomycetes</taxon>
        <taxon>Propionibacteriales</taxon>
        <taxon>Nocardioidaceae</taxon>
        <taxon>Nocardioides</taxon>
    </lineage>
</organism>
<sequence length="243" mass="25566">MSRRPLIAIPARFSESASALRYRADVTARALVEAVYAAGGEPLVVHPVAPGAEVDDAEVAARLWYADGVLLPGGGDLAARWAGQEAHATEYDVDEEQDAFDLAVARHALAAGLPLLAICRGNQVVNVALGGDLIQDLGERTHRHVVHEIAVEPDSVLAGIVGTAPSISCYHHQGIGRPGEGLRAVAESADGVIEAVELAGAQGWYLGVQWHPEDTAATDPAQAGLFRALVDASRDRARLELVE</sequence>
<dbReference type="GO" id="GO:0033969">
    <property type="term" value="F:gamma-glutamyl-gamma-aminobutyrate hydrolase activity"/>
    <property type="evidence" value="ECO:0007669"/>
    <property type="project" value="TreeGrafter"/>
</dbReference>
<protein>
    <submittedName>
        <fullName evidence="1">Putative glutamine amidotransferase</fullName>
    </submittedName>
</protein>
<proteinExistence type="predicted"/>
<evidence type="ECO:0000313" key="2">
    <source>
        <dbReference type="Proteomes" id="UP000582231"/>
    </source>
</evidence>
<dbReference type="PROSITE" id="PS51273">
    <property type="entry name" value="GATASE_TYPE_1"/>
    <property type="match status" value="1"/>
</dbReference>
<keyword evidence="1" id="KW-0315">Glutamine amidotransferase</keyword>
<comment type="caution">
    <text evidence="1">The sequence shown here is derived from an EMBL/GenBank/DDBJ whole genome shotgun (WGS) entry which is preliminary data.</text>
</comment>
<gene>
    <name evidence="1" type="ORF">BJ958_002555</name>
</gene>
<dbReference type="PANTHER" id="PTHR43235:SF1">
    <property type="entry name" value="GLUTAMINE AMIDOTRANSFERASE PB2B2.05-RELATED"/>
    <property type="match status" value="1"/>
</dbReference>
<dbReference type="SUPFAM" id="SSF52317">
    <property type="entry name" value="Class I glutamine amidotransferase-like"/>
    <property type="match status" value="1"/>
</dbReference>
<keyword evidence="1" id="KW-0808">Transferase</keyword>
<dbReference type="InterPro" id="IPR044668">
    <property type="entry name" value="PuuD-like"/>
</dbReference>
<evidence type="ECO:0000313" key="1">
    <source>
        <dbReference type="EMBL" id="NYD31009.1"/>
    </source>
</evidence>
<dbReference type="PANTHER" id="PTHR43235">
    <property type="entry name" value="GLUTAMINE AMIDOTRANSFERASE PB2B2.05-RELATED"/>
    <property type="match status" value="1"/>
</dbReference>
<dbReference type="GO" id="GO:0006598">
    <property type="term" value="P:polyamine catabolic process"/>
    <property type="evidence" value="ECO:0007669"/>
    <property type="project" value="TreeGrafter"/>
</dbReference>
<dbReference type="RefSeq" id="WP_179727184.1">
    <property type="nucleotide sequence ID" value="NZ_BAABEF010000001.1"/>
</dbReference>
<dbReference type="CDD" id="cd01745">
    <property type="entry name" value="GATase1_2"/>
    <property type="match status" value="1"/>
</dbReference>
<reference evidence="1 2" key="1">
    <citation type="submission" date="2020-07" db="EMBL/GenBank/DDBJ databases">
        <title>Sequencing the genomes of 1000 actinobacteria strains.</title>
        <authorList>
            <person name="Klenk H.-P."/>
        </authorList>
    </citation>
    <scope>NUCLEOTIDE SEQUENCE [LARGE SCALE GENOMIC DNA]</scope>
    <source>
        <strain evidence="1 2">DSM 19082</strain>
    </source>
</reference>
<dbReference type="EMBL" id="JACCBF010000001">
    <property type="protein sequence ID" value="NYD31009.1"/>
    <property type="molecule type" value="Genomic_DNA"/>
</dbReference>
<name>A0A852RK66_9ACTN</name>
<dbReference type="InterPro" id="IPR011697">
    <property type="entry name" value="Peptidase_C26"/>
</dbReference>
<dbReference type="Pfam" id="PF07722">
    <property type="entry name" value="Peptidase_C26"/>
    <property type="match status" value="1"/>
</dbReference>